<feature type="domain" description="ATP-dependent RNA helicase Ski2/MTR4 C-terminal" evidence="2">
    <location>
        <begin position="1"/>
        <end position="124"/>
    </location>
</feature>
<protein>
    <recommendedName>
        <fullName evidence="2">ATP-dependent RNA helicase Ski2/MTR4 C-terminal domain-containing protein</fullName>
    </recommendedName>
</protein>
<reference evidence="3" key="3">
    <citation type="submission" date="2023-02" db="EMBL/GenBank/DDBJ databases">
        <authorList>
            <person name="Sun Q."/>
            <person name="Mori K."/>
        </authorList>
    </citation>
    <scope>NUCLEOTIDE SEQUENCE</scope>
    <source>
        <strain evidence="3">NBRC 108730</strain>
    </source>
</reference>
<evidence type="ECO:0000313" key="3">
    <source>
        <dbReference type="EMBL" id="GMA84767.1"/>
    </source>
</evidence>
<gene>
    <name evidence="3" type="ORF">GCM10025868_00170</name>
    <name evidence="4" type="ORF">GCM10025868_45960</name>
</gene>
<reference evidence="5" key="2">
    <citation type="journal article" date="2019" name="Int. J. Syst. Evol. Microbiol.">
        <title>The Global Catalogue of Microorganisms (GCM) 10K type strain sequencing project: providing services to taxonomists for standard genome sequencing and annotation.</title>
        <authorList>
            <consortium name="The Broad Institute Genomics Platform"/>
            <consortium name="The Broad Institute Genome Sequencing Center for Infectious Disease"/>
            <person name="Wu L."/>
            <person name="Ma J."/>
        </authorList>
    </citation>
    <scope>NUCLEOTIDE SEQUENCE [LARGE SCALE GENOMIC DNA]</scope>
    <source>
        <strain evidence="5">NBRC 108730</strain>
    </source>
</reference>
<dbReference type="Proteomes" id="UP001157017">
    <property type="component" value="Unassembled WGS sequence"/>
</dbReference>
<reference evidence="3" key="1">
    <citation type="journal article" date="2014" name="Int. J. Syst. Evol. Microbiol.">
        <title>Complete genome of a new Firmicutes species belonging to the dominant human colonic microbiota ('Ruminococcus bicirculans') reveals two chromosomes and a selective capacity to utilize plant glucans.</title>
        <authorList>
            <consortium name="NISC Comparative Sequencing Program"/>
            <person name="Wegmann U."/>
            <person name="Louis P."/>
            <person name="Goesmann A."/>
            <person name="Henrissat B."/>
            <person name="Duncan S.H."/>
            <person name="Flint H.J."/>
        </authorList>
    </citation>
    <scope>NUCLEOTIDE SEQUENCE</scope>
    <source>
        <strain evidence="3">NBRC 108730</strain>
    </source>
</reference>
<organism evidence="3 5">
    <name type="scientific">Angustibacter aerolatus</name>
    <dbReference type="NCBI Taxonomy" id="1162965"/>
    <lineage>
        <taxon>Bacteria</taxon>
        <taxon>Bacillati</taxon>
        <taxon>Actinomycetota</taxon>
        <taxon>Actinomycetes</taxon>
        <taxon>Kineosporiales</taxon>
        <taxon>Kineosporiaceae</taxon>
    </lineage>
</organism>
<accession>A0ABQ6JD03</accession>
<dbReference type="EMBL" id="BSUZ01000001">
    <property type="protein sequence ID" value="GMA89346.1"/>
    <property type="molecule type" value="Genomic_DNA"/>
</dbReference>
<dbReference type="Pfam" id="PF08148">
    <property type="entry name" value="DSHCT"/>
    <property type="match status" value="1"/>
</dbReference>
<evidence type="ECO:0000313" key="5">
    <source>
        <dbReference type="Proteomes" id="UP001157017"/>
    </source>
</evidence>
<dbReference type="SMART" id="SM01142">
    <property type="entry name" value="DSHCT"/>
    <property type="match status" value="1"/>
</dbReference>
<feature type="region of interest" description="Disordered" evidence="1">
    <location>
        <begin position="1"/>
        <end position="25"/>
    </location>
</feature>
<dbReference type="Gene3D" id="1.10.3380.30">
    <property type="match status" value="1"/>
</dbReference>
<name>A0ABQ6JD03_9ACTN</name>
<evidence type="ECO:0000313" key="4">
    <source>
        <dbReference type="EMBL" id="GMA89346.1"/>
    </source>
</evidence>
<comment type="caution">
    <text evidence="3">The sequence shown here is derived from an EMBL/GenBank/DDBJ whole genome shotgun (WGS) entry which is preliminary data.</text>
</comment>
<proteinExistence type="predicted"/>
<evidence type="ECO:0000259" key="2">
    <source>
        <dbReference type="SMART" id="SM01142"/>
    </source>
</evidence>
<evidence type="ECO:0000256" key="1">
    <source>
        <dbReference type="SAM" id="MobiDB-lite"/>
    </source>
</evidence>
<dbReference type="EMBL" id="BSUZ01000001">
    <property type="protein sequence ID" value="GMA84767.1"/>
    <property type="molecule type" value="Genomic_DNA"/>
</dbReference>
<keyword evidence="5" id="KW-1185">Reference proteome</keyword>
<sequence>MLSSLVHEPRRENGPPAGRLPQGAVGDALRGTFTTWGRLRGIEGDHDLSTLREPDAGIAWAVQRWARGQSLDSVLRDTDLAAGDFVRRCKRLVDLLGQVASASDDPAQRRTALTAVDLVLRSVVDQATYA</sequence>
<dbReference type="InterPro" id="IPR012961">
    <property type="entry name" value="Ski2/MTR4_C"/>
</dbReference>